<feature type="region of interest" description="Disordered" evidence="1">
    <location>
        <begin position="1"/>
        <end position="26"/>
    </location>
</feature>
<dbReference type="EMBL" id="CAXAMN010011647">
    <property type="protein sequence ID" value="CAK9035786.1"/>
    <property type="molecule type" value="Genomic_DNA"/>
</dbReference>
<proteinExistence type="predicted"/>
<reference evidence="2 3" key="1">
    <citation type="submission" date="2024-02" db="EMBL/GenBank/DDBJ databases">
        <authorList>
            <person name="Chen Y."/>
            <person name="Shah S."/>
            <person name="Dougan E. K."/>
            <person name="Thang M."/>
            <person name="Chan C."/>
        </authorList>
    </citation>
    <scope>NUCLEOTIDE SEQUENCE [LARGE SCALE GENOMIC DNA]</scope>
</reference>
<keyword evidence="3" id="KW-1185">Reference proteome</keyword>
<evidence type="ECO:0008006" key="4">
    <source>
        <dbReference type="Google" id="ProtNLM"/>
    </source>
</evidence>
<protein>
    <recommendedName>
        <fullName evidence="4">FACT complex subunit</fullName>
    </recommendedName>
</protein>
<evidence type="ECO:0000256" key="1">
    <source>
        <dbReference type="SAM" id="MobiDB-lite"/>
    </source>
</evidence>
<feature type="region of interest" description="Disordered" evidence="1">
    <location>
        <begin position="887"/>
        <end position="969"/>
    </location>
</feature>
<accession>A0ABP0L9G0</accession>
<sequence>MAPKKRKSGAGGAVDTLSGKKAKPVADHDPAQWQYIHQDWESASGIARAFSIGPKESKAVRELVVGVPDLIRNRLEAAVKVSLFLDRVINDHDQAAPGVKKALTYKEAVKVHQSCGGFLFFLQRFKQLCPEKDYTKFSDSLRSQFMSGFLDADLITTLEEQVPNAAEVSEVKAFRPLILQIERGRTDEKEAAAQALARDVAKATLAEIQGMFARDMEILKLKLPGKADQAAETARDVKKGRQFAEEFMKAKCCLVPVDDDMQTIGTSEFLKFMEPMYVVACLDVTVFPASAERVKAAYNILGAVCAMSSSHCGWVLMPVFQTQTAETALMKHRRSIEDGLMKSSINLTNEVAILFEKPEGVRDGRPMSQPARVAIHTNYVQTSPFLESDAVQTARCGPCQLIKISDFIGFDPDSRQAEFGRACLQTFLEESSTPVHYLGLVREKNHAELRSAFESEIYKYWDNHGTLSPPKTRPPTTTRTVDTESLGLEMIAMDNSTPVFPLEVVLSRFRSSGAAEQEEVKKMQARFHEVYPPPQPTGPGTNQRPASTTIRASGQCDFSIDDGRQPLDVSRMLDLLCVPVGEVPAARLGASLGKGGKPTVVIDTSHHIWLLNSSDQAMQVTAGELSGFGTGQFSVTVDCEEVLPGGLPWVLKSDLDLIAHDKSPTALCVFLRKLAVEGGLADIDVEYHILVPKVLSAKEEWDVTRLGSKKTCVFKPSPLDGEPASRDNLRRAVLGAVFHGDYQKVPRGNKRVALTWEVEYSSSPPKLLPVKPKVYLLAALSIPAGSAVDLWEARPVFDCRESEAHFPIAPLYLSGAGDRADEDKDAAAAAAAAAGSSTGPKKRPSAKLSEDDSYSHLEDLAVEKLKAGEPLDVVKAMTNSMKQAIFEKRRSETGQAAAANSGEAVGGADGEAAASGEAAAADAEAAAGPGADDEDPDHFDEAMEEEDREDDAAVSADGRLIEEAAENVD</sequence>
<feature type="compositionally biased region" description="Low complexity" evidence="1">
    <location>
        <begin position="910"/>
        <end position="930"/>
    </location>
</feature>
<evidence type="ECO:0000313" key="3">
    <source>
        <dbReference type="Proteomes" id="UP001642484"/>
    </source>
</evidence>
<dbReference type="Proteomes" id="UP001642484">
    <property type="component" value="Unassembled WGS sequence"/>
</dbReference>
<name>A0ABP0L9G0_9DINO</name>
<comment type="caution">
    <text evidence="2">The sequence shown here is derived from an EMBL/GenBank/DDBJ whole genome shotgun (WGS) entry which is preliminary data.</text>
</comment>
<gene>
    <name evidence="2" type="ORF">CCMP2556_LOCUS20039</name>
</gene>
<feature type="compositionally biased region" description="Acidic residues" evidence="1">
    <location>
        <begin position="931"/>
        <end position="952"/>
    </location>
</feature>
<evidence type="ECO:0000313" key="2">
    <source>
        <dbReference type="EMBL" id="CAK9035786.1"/>
    </source>
</evidence>
<feature type="region of interest" description="Disordered" evidence="1">
    <location>
        <begin position="832"/>
        <end position="853"/>
    </location>
</feature>
<organism evidence="2 3">
    <name type="scientific">Durusdinium trenchii</name>
    <dbReference type="NCBI Taxonomy" id="1381693"/>
    <lineage>
        <taxon>Eukaryota</taxon>
        <taxon>Sar</taxon>
        <taxon>Alveolata</taxon>
        <taxon>Dinophyceae</taxon>
        <taxon>Suessiales</taxon>
        <taxon>Symbiodiniaceae</taxon>
        <taxon>Durusdinium</taxon>
    </lineage>
</organism>